<keyword evidence="5" id="KW-0833">Ubl conjugation pathway</keyword>
<dbReference type="SMART" id="SM00360">
    <property type="entry name" value="RRM"/>
    <property type="match status" value="1"/>
</dbReference>
<dbReference type="AlphaFoldDB" id="A0A443S328"/>
<dbReference type="OrthoDB" id="762982at2759"/>
<dbReference type="InterPro" id="IPR012677">
    <property type="entry name" value="Nucleotide-bd_a/b_plait_sf"/>
</dbReference>
<evidence type="ECO:0000259" key="12">
    <source>
        <dbReference type="PROSITE" id="PS51873"/>
    </source>
</evidence>
<keyword evidence="7 9" id="KW-0694">RNA-binding</keyword>
<evidence type="ECO:0000256" key="1">
    <source>
        <dbReference type="ARBA" id="ARBA00022679"/>
    </source>
</evidence>
<dbReference type="GO" id="GO:0004842">
    <property type="term" value="F:ubiquitin-protein transferase activity"/>
    <property type="evidence" value="ECO:0007669"/>
    <property type="project" value="InterPro"/>
</dbReference>
<evidence type="ECO:0000256" key="6">
    <source>
        <dbReference type="ARBA" id="ARBA00022833"/>
    </source>
</evidence>
<keyword evidence="4 8" id="KW-0863">Zinc-finger</keyword>
<evidence type="ECO:0000259" key="10">
    <source>
        <dbReference type="PROSITE" id="PS50089"/>
    </source>
</evidence>
<dbReference type="PROSITE" id="PS51873">
    <property type="entry name" value="TRIAD"/>
    <property type="match status" value="1"/>
</dbReference>
<dbReference type="GO" id="GO:0003723">
    <property type="term" value="F:RNA binding"/>
    <property type="evidence" value="ECO:0007669"/>
    <property type="project" value="UniProtKB-UniRule"/>
</dbReference>
<dbReference type="VEuPathDB" id="VectorBase:LDEU010100"/>
<evidence type="ECO:0000256" key="5">
    <source>
        <dbReference type="ARBA" id="ARBA00022786"/>
    </source>
</evidence>
<accession>A0A443S328</accession>
<dbReference type="GO" id="GO:0016567">
    <property type="term" value="P:protein ubiquitination"/>
    <property type="evidence" value="ECO:0007669"/>
    <property type="project" value="InterPro"/>
</dbReference>
<feature type="domain" description="RRM" evidence="11">
    <location>
        <begin position="21"/>
        <end position="98"/>
    </location>
</feature>
<evidence type="ECO:0000259" key="11">
    <source>
        <dbReference type="PROSITE" id="PS50102"/>
    </source>
</evidence>
<dbReference type="InterPro" id="IPR013083">
    <property type="entry name" value="Znf_RING/FYVE/PHD"/>
</dbReference>
<keyword evidence="1" id="KW-0808">Transferase</keyword>
<keyword evidence="2" id="KW-0479">Metal-binding</keyword>
<name>A0A443S328_9ACAR</name>
<dbReference type="InterPro" id="IPR000504">
    <property type="entry name" value="RRM_dom"/>
</dbReference>
<dbReference type="PROSITE" id="PS50089">
    <property type="entry name" value="ZF_RING_2"/>
    <property type="match status" value="1"/>
</dbReference>
<evidence type="ECO:0000256" key="8">
    <source>
        <dbReference type="PROSITE-ProRule" id="PRU00175"/>
    </source>
</evidence>
<keyword evidence="3" id="KW-0677">Repeat</keyword>
<dbReference type="CDD" id="cd20341">
    <property type="entry name" value="BRcat_RBR_RNF14"/>
    <property type="match status" value="1"/>
</dbReference>
<evidence type="ECO:0000256" key="3">
    <source>
        <dbReference type="ARBA" id="ARBA00022737"/>
    </source>
</evidence>
<keyword evidence="14" id="KW-1185">Reference proteome</keyword>
<evidence type="ECO:0000256" key="7">
    <source>
        <dbReference type="ARBA" id="ARBA00022884"/>
    </source>
</evidence>
<evidence type="ECO:0000256" key="9">
    <source>
        <dbReference type="PROSITE-ProRule" id="PRU00176"/>
    </source>
</evidence>
<dbReference type="InterPro" id="IPR044066">
    <property type="entry name" value="TRIAD_supradom"/>
</dbReference>
<reference evidence="13 14" key="1">
    <citation type="journal article" date="2018" name="Gigascience">
        <title>Genomes of trombidid mites reveal novel predicted allergens and laterally-transferred genes associated with secondary metabolism.</title>
        <authorList>
            <person name="Dong X."/>
            <person name="Chaisiri K."/>
            <person name="Xia D."/>
            <person name="Armstrong S.D."/>
            <person name="Fang Y."/>
            <person name="Donnelly M.J."/>
            <person name="Kadowaki T."/>
            <person name="McGarry J.W."/>
            <person name="Darby A.C."/>
            <person name="Makepeace B.L."/>
        </authorList>
    </citation>
    <scope>NUCLEOTIDE SEQUENCE [LARGE SCALE GENOMIC DNA]</scope>
    <source>
        <strain evidence="13">UoL-UT</strain>
    </source>
</reference>
<dbReference type="GO" id="GO:0008270">
    <property type="term" value="F:zinc ion binding"/>
    <property type="evidence" value="ECO:0007669"/>
    <property type="project" value="UniProtKB-KW"/>
</dbReference>
<protein>
    <submittedName>
        <fullName evidence="13">E3 ubiquitin-protein ligase RNF14-like protein</fullName>
    </submittedName>
</protein>
<dbReference type="EMBL" id="NCKV01010297">
    <property type="protein sequence ID" value="RWS21940.1"/>
    <property type="molecule type" value="Genomic_DNA"/>
</dbReference>
<dbReference type="SUPFAM" id="SSF57850">
    <property type="entry name" value="RING/U-box"/>
    <property type="match status" value="1"/>
</dbReference>
<evidence type="ECO:0000256" key="2">
    <source>
        <dbReference type="ARBA" id="ARBA00022723"/>
    </source>
</evidence>
<dbReference type="InterPro" id="IPR035979">
    <property type="entry name" value="RBD_domain_sf"/>
</dbReference>
<dbReference type="Gene3D" id="3.30.40.10">
    <property type="entry name" value="Zinc/RING finger domain, C3HC4 (zinc finger)"/>
    <property type="match status" value="1"/>
</dbReference>
<comment type="caution">
    <text evidence="13">The sequence shown here is derived from an EMBL/GenBank/DDBJ whole genome shotgun (WGS) entry which is preliminary data.</text>
</comment>
<dbReference type="SUPFAM" id="SSF54928">
    <property type="entry name" value="RNA-binding domain, RBD"/>
    <property type="match status" value="1"/>
</dbReference>
<dbReference type="Gene3D" id="3.30.70.330">
    <property type="match status" value="1"/>
</dbReference>
<dbReference type="PANTHER" id="PTHR11685">
    <property type="entry name" value="RBR FAMILY RING FINGER AND IBR DOMAIN-CONTAINING"/>
    <property type="match status" value="1"/>
</dbReference>
<sequence length="530" mass="60248">MHAVVLRCKIIKSDVMAVDNNCVHFDGFDETTPKEMISFIFGKYGAIKNMHLLTNENGKFLGSGNIEFDAAVPIQTVCDKTSGMNISGKSIVVSKYSNQGAFVKDVCKTFVADIYDEIECRMFLGSLTELTHAMFSNDTETGMICYGKAEANNCGQSKNIKLIVSGKALFLSQFEDEEHNSRKTALNESDLLLKFPFKCNFIKQVSEKVECYSKLYELLYNSPEVSSKIQKYENGDTFGYKFLCIYNPTAAKQTESDVDEQMLKTLFCNNNGEENGENKELSENETESLISLQYTDCDSCLHEFLTTECIHLFCGHVFCEECFVHFIRHSVTVKRVNPVECPFNDCGHEIAFDVIAGRIPNELLAKYNILLFDSFVESADDIVGILFPFSFSYLLFTLQVNCPKLTCDGLVCLTDDPKFGYCQSCCYNYCRDCGEEYHGSLACDHFENDEHKSQILQSYVSAGVELKRSLEKRFTKKKLEDLIEEKLSNECIKKECKPCPTCKASIEVIIFVFIRLLMFLLTFSEKWRLQ</sequence>
<proteinExistence type="predicted"/>
<dbReference type="InterPro" id="IPR001841">
    <property type="entry name" value="Znf_RING"/>
</dbReference>
<evidence type="ECO:0000256" key="4">
    <source>
        <dbReference type="ARBA" id="ARBA00022771"/>
    </source>
</evidence>
<keyword evidence="6" id="KW-0862">Zinc</keyword>
<evidence type="ECO:0000313" key="14">
    <source>
        <dbReference type="Proteomes" id="UP000288716"/>
    </source>
</evidence>
<feature type="domain" description="RING-type" evidence="10">
    <location>
        <begin position="297"/>
        <end position="345"/>
    </location>
</feature>
<evidence type="ECO:0000313" key="13">
    <source>
        <dbReference type="EMBL" id="RWS21940.1"/>
    </source>
</evidence>
<feature type="domain" description="RING-type" evidence="12">
    <location>
        <begin position="293"/>
        <end position="530"/>
    </location>
</feature>
<organism evidence="13 14">
    <name type="scientific">Leptotrombidium deliense</name>
    <dbReference type="NCBI Taxonomy" id="299467"/>
    <lineage>
        <taxon>Eukaryota</taxon>
        <taxon>Metazoa</taxon>
        <taxon>Ecdysozoa</taxon>
        <taxon>Arthropoda</taxon>
        <taxon>Chelicerata</taxon>
        <taxon>Arachnida</taxon>
        <taxon>Acari</taxon>
        <taxon>Acariformes</taxon>
        <taxon>Trombidiformes</taxon>
        <taxon>Prostigmata</taxon>
        <taxon>Anystina</taxon>
        <taxon>Parasitengona</taxon>
        <taxon>Trombiculoidea</taxon>
        <taxon>Trombiculidae</taxon>
        <taxon>Leptotrombidium</taxon>
    </lineage>
</organism>
<gene>
    <name evidence="13" type="ORF">B4U80_11737</name>
</gene>
<dbReference type="PROSITE" id="PS50102">
    <property type="entry name" value="RRM"/>
    <property type="match status" value="1"/>
</dbReference>
<dbReference type="InterPro" id="IPR031127">
    <property type="entry name" value="E3_UB_ligase_RBR"/>
</dbReference>
<dbReference type="Proteomes" id="UP000288716">
    <property type="component" value="Unassembled WGS sequence"/>
</dbReference>